<dbReference type="InterPro" id="IPR049730">
    <property type="entry name" value="SNF2/RAD54-like_C"/>
</dbReference>
<sequence length="498" mass="57287">MKIIPQGRYLHVYLETPQEYTVKPLLLGWRQRKKDAFIIAEDNLINRLVLGMNVLTVIERQVSKIANIDGLQPFQVKDIDKMMGLQHCLNANPMGLGKTVETVRYLAANNPKTALIVCPKIIRTQWKDQLERWGNLKAEIYDGQQNVAPGIWIINYDKLRNEKTLMKFKEFQWEFLILDEAHKIKSRRAQQTQAVKNIPAAHRVALTGTPILRYVDDLWSILNFLDPQYACNSYHTFVDYFCEQHQTPWGPKIVGMTKNPNKIALLNALLDFISVRNAVKVGAGKTREIVRLPMTKKQRELYKKEKQLLLDELPENCTIANGAVLTIRLMQTTSWPGLFEPGEHGPKFEWVLEMCKNNPTEKIVVFSVFERTATALKFYLEDNGIRASTITGKQKAETNDASRISFMWKDSQVLIGTIGAMGQGYDGLQEVSHTLIFVDRDWSPEILKQAEDRLNRMGQKKMVNIYYLECQGSFDQHVGRINFNKADDIRRALNDEES</sequence>
<dbReference type="InterPro" id="IPR038718">
    <property type="entry name" value="SNF2-like_sf"/>
</dbReference>
<dbReference type="SMART" id="SM00487">
    <property type="entry name" value="DEXDc"/>
    <property type="match status" value="1"/>
</dbReference>
<dbReference type="Pfam" id="PF00176">
    <property type="entry name" value="SNF2-rel_dom"/>
    <property type="match status" value="1"/>
</dbReference>
<keyword evidence="1" id="KW-0378">Hydrolase</keyword>
<protein>
    <submittedName>
        <fullName evidence="3">Chromatin remodeling complex ATPase</fullName>
    </submittedName>
</protein>
<dbReference type="InterPro" id="IPR000330">
    <property type="entry name" value="SNF2_N"/>
</dbReference>
<dbReference type="Pfam" id="PF00271">
    <property type="entry name" value="Helicase_C"/>
    <property type="match status" value="1"/>
</dbReference>
<proteinExistence type="predicted"/>
<evidence type="ECO:0000256" key="1">
    <source>
        <dbReference type="ARBA" id="ARBA00022801"/>
    </source>
</evidence>
<evidence type="ECO:0000259" key="2">
    <source>
        <dbReference type="PROSITE" id="PS51192"/>
    </source>
</evidence>
<organism evidence="3">
    <name type="scientific">Siphoviridae sp. ctoNj20</name>
    <dbReference type="NCBI Taxonomy" id="2826085"/>
    <lineage>
        <taxon>Viruses</taxon>
        <taxon>Duplodnaviria</taxon>
        <taxon>Heunggongvirae</taxon>
        <taxon>Uroviricota</taxon>
        <taxon>Caudoviricetes</taxon>
    </lineage>
</organism>
<name>A0A8D9PDR8_9CAUD</name>
<evidence type="ECO:0000313" key="3">
    <source>
        <dbReference type="EMBL" id="DAD55400.1"/>
    </source>
</evidence>
<dbReference type="PANTHER" id="PTHR45766:SF6">
    <property type="entry name" value="SWI_SNF-RELATED MATRIX-ASSOCIATED ACTIN-DEPENDENT REGULATOR OF CHROMATIN SUBFAMILY A-LIKE PROTEIN 1"/>
    <property type="match status" value="1"/>
</dbReference>
<dbReference type="Gene3D" id="3.40.50.10810">
    <property type="entry name" value="Tandem AAA-ATPase domain"/>
    <property type="match status" value="1"/>
</dbReference>
<dbReference type="InterPro" id="IPR027417">
    <property type="entry name" value="P-loop_NTPase"/>
</dbReference>
<dbReference type="GO" id="GO:0016787">
    <property type="term" value="F:hydrolase activity"/>
    <property type="evidence" value="ECO:0007669"/>
    <property type="project" value="UniProtKB-KW"/>
</dbReference>
<reference evidence="3" key="1">
    <citation type="journal article" date="2021" name="Proc. Natl. Acad. Sci. U.S.A.">
        <title>A Catalog of Tens of Thousands of Viruses from Human Metagenomes Reveals Hidden Associations with Chronic Diseases.</title>
        <authorList>
            <person name="Tisza M.J."/>
            <person name="Buck C.B."/>
        </authorList>
    </citation>
    <scope>NUCLEOTIDE SEQUENCE</scope>
    <source>
        <strain evidence="3">CtoNj20</strain>
    </source>
</reference>
<dbReference type="Gene3D" id="3.40.50.300">
    <property type="entry name" value="P-loop containing nucleotide triphosphate hydrolases"/>
    <property type="match status" value="1"/>
</dbReference>
<dbReference type="PANTHER" id="PTHR45766">
    <property type="entry name" value="DNA ANNEALING HELICASE AND ENDONUCLEASE ZRANB3 FAMILY MEMBER"/>
    <property type="match status" value="1"/>
</dbReference>
<dbReference type="EMBL" id="BK014724">
    <property type="protein sequence ID" value="DAD55400.1"/>
    <property type="molecule type" value="Genomic_DNA"/>
</dbReference>
<dbReference type="GO" id="GO:0006281">
    <property type="term" value="P:DNA repair"/>
    <property type="evidence" value="ECO:0007669"/>
    <property type="project" value="TreeGrafter"/>
</dbReference>
<dbReference type="SUPFAM" id="SSF52540">
    <property type="entry name" value="P-loop containing nucleoside triphosphate hydrolases"/>
    <property type="match status" value="2"/>
</dbReference>
<dbReference type="InterPro" id="IPR001650">
    <property type="entry name" value="Helicase_C-like"/>
</dbReference>
<dbReference type="InterPro" id="IPR014001">
    <property type="entry name" value="Helicase_ATP-bd"/>
</dbReference>
<dbReference type="CDD" id="cd17919">
    <property type="entry name" value="DEXHc_Snf"/>
    <property type="match status" value="1"/>
</dbReference>
<dbReference type="CDD" id="cd18793">
    <property type="entry name" value="SF2_C_SNF"/>
    <property type="match status" value="1"/>
</dbReference>
<dbReference type="PROSITE" id="PS51192">
    <property type="entry name" value="HELICASE_ATP_BIND_1"/>
    <property type="match status" value="1"/>
</dbReference>
<dbReference type="GO" id="GO:0031297">
    <property type="term" value="P:replication fork processing"/>
    <property type="evidence" value="ECO:0007669"/>
    <property type="project" value="TreeGrafter"/>
</dbReference>
<dbReference type="GO" id="GO:0005524">
    <property type="term" value="F:ATP binding"/>
    <property type="evidence" value="ECO:0007669"/>
    <property type="project" value="InterPro"/>
</dbReference>
<feature type="domain" description="Helicase ATP-binding" evidence="2">
    <location>
        <begin position="79"/>
        <end position="228"/>
    </location>
</feature>
<accession>A0A8D9PDR8</accession>